<dbReference type="InterPro" id="IPR029043">
    <property type="entry name" value="GcvT/YgfZ_C"/>
</dbReference>
<evidence type="ECO:0000256" key="6">
    <source>
        <dbReference type="ARBA" id="ARBA00047665"/>
    </source>
</evidence>
<gene>
    <name evidence="7 10" type="primary">gcvT</name>
    <name evidence="10" type="ORF">QUW60_13360</name>
</gene>
<comment type="subunit">
    <text evidence="7">The glycine cleavage system is composed of four proteins: P, T, L and H.</text>
</comment>
<sequence length="362" mass="39700">MKTTPFTEIHIALGAKMHEFAGYNMPIEYPAGIIEEHLTVCNGVGVFDVSHMGEFWVKGPHALEFLQDVTSNNAAALVPGKVQYSCLPNEEGGIVDDLVVYDYGGDKYMMVVNAANIDKDWNWCVAHNRAGAVLENSSDRIGQLAVQGPKALQTLQKLTSLDLSEIAYYTFRVGELAGVPEVIISNTGYTGAGGFELYFRPEDAIKIWNAVFDAGAEFGIKPIGLGARDTLRMEMGFCLYGNDIDDTTSPIEAGLGWITKFVDGKNFTARSILERQKAEGVSRKLVGFEMIDRGIPRHGYKLTDADGNEIGHVTSGTMSPIRKIGIGLGYVKTEYSKPSSEIFLDNRGRKLKAMVVKPPFRK</sequence>
<comment type="caution">
    <text evidence="10">The sequence shown here is derived from an EMBL/GenBank/DDBJ whole genome shotgun (WGS) entry which is preliminary data.</text>
</comment>
<dbReference type="InterPro" id="IPR006222">
    <property type="entry name" value="GCVT_N"/>
</dbReference>
<evidence type="ECO:0000259" key="9">
    <source>
        <dbReference type="Pfam" id="PF08669"/>
    </source>
</evidence>
<dbReference type="SUPFAM" id="SSF101790">
    <property type="entry name" value="Aminomethyltransferase beta-barrel domain"/>
    <property type="match status" value="1"/>
</dbReference>
<accession>A0ABT7VKQ5</accession>
<dbReference type="EMBL" id="JAUDEN010000032">
    <property type="protein sequence ID" value="MDM8326203.1"/>
    <property type="molecule type" value="Genomic_DNA"/>
</dbReference>
<dbReference type="NCBIfam" id="NF001567">
    <property type="entry name" value="PRK00389.1"/>
    <property type="match status" value="1"/>
</dbReference>
<evidence type="ECO:0000256" key="4">
    <source>
        <dbReference type="ARBA" id="ARBA00022679"/>
    </source>
</evidence>
<protein>
    <recommendedName>
        <fullName evidence="2 7">Aminomethyltransferase</fullName>
        <ecNumber evidence="2 7">2.1.2.10</ecNumber>
    </recommendedName>
    <alternativeName>
        <fullName evidence="5 7">Glycine cleavage system T protein</fullName>
    </alternativeName>
</protein>
<reference evidence="10 11" key="1">
    <citation type="submission" date="2023-06" db="EMBL/GenBank/DDBJ databases">
        <authorList>
            <person name="Zeman M."/>
            <person name="Kubasova T."/>
            <person name="Jahodarova E."/>
            <person name="Nykrynova M."/>
            <person name="Rychlik I."/>
        </authorList>
    </citation>
    <scope>NUCLEOTIDE SEQUENCE [LARGE SCALE GENOMIC DNA]</scope>
    <source>
        <strain evidence="10 11">109_WCHN</strain>
    </source>
</reference>
<evidence type="ECO:0000256" key="1">
    <source>
        <dbReference type="ARBA" id="ARBA00008609"/>
    </source>
</evidence>
<proteinExistence type="inferred from homology"/>
<feature type="domain" description="GCVT N-terminal" evidence="8">
    <location>
        <begin position="7"/>
        <end position="261"/>
    </location>
</feature>
<dbReference type="Proteomes" id="UP001169458">
    <property type="component" value="Unassembled WGS sequence"/>
</dbReference>
<dbReference type="Gene3D" id="3.30.70.1400">
    <property type="entry name" value="Aminomethyltransferase beta-barrel domains"/>
    <property type="match status" value="1"/>
</dbReference>
<comment type="catalytic activity">
    <reaction evidence="6 7">
        <text>N(6)-[(R)-S(8)-aminomethyldihydrolipoyl]-L-lysyl-[protein] + (6S)-5,6,7,8-tetrahydrofolate = N(6)-[(R)-dihydrolipoyl]-L-lysyl-[protein] + (6R)-5,10-methylene-5,6,7,8-tetrahydrofolate + NH4(+)</text>
        <dbReference type="Rhea" id="RHEA:16945"/>
        <dbReference type="Rhea" id="RHEA-COMP:10475"/>
        <dbReference type="Rhea" id="RHEA-COMP:10492"/>
        <dbReference type="ChEBI" id="CHEBI:15636"/>
        <dbReference type="ChEBI" id="CHEBI:28938"/>
        <dbReference type="ChEBI" id="CHEBI:57453"/>
        <dbReference type="ChEBI" id="CHEBI:83100"/>
        <dbReference type="ChEBI" id="CHEBI:83143"/>
        <dbReference type="EC" id="2.1.2.10"/>
    </reaction>
</comment>
<keyword evidence="4 7" id="KW-0808">Transferase</keyword>
<dbReference type="HAMAP" id="MF_00259">
    <property type="entry name" value="GcvT"/>
    <property type="match status" value="1"/>
</dbReference>
<evidence type="ECO:0000256" key="5">
    <source>
        <dbReference type="ARBA" id="ARBA00031395"/>
    </source>
</evidence>
<dbReference type="RefSeq" id="WP_289561070.1">
    <property type="nucleotide sequence ID" value="NZ_JAUDEN010000032.1"/>
</dbReference>
<dbReference type="Gene3D" id="2.40.30.110">
    <property type="entry name" value="Aminomethyltransferase beta-barrel domains"/>
    <property type="match status" value="1"/>
</dbReference>
<dbReference type="EC" id="2.1.2.10" evidence="2 7"/>
<evidence type="ECO:0000256" key="2">
    <source>
        <dbReference type="ARBA" id="ARBA00012616"/>
    </source>
</evidence>
<evidence type="ECO:0000313" key="10">
    <source>
        <dbReference type="EMBL" id="MDM8326203.1"/>
    </source>
</evidence>
<dbReference type="PANTHER" id="PTHR43757">
    <property type="entry name" value="AMINOMETHYLTRANSFERASE"/>
    <property type="match status" value="1"/>
</dbReference>
<evidence type="ECO:0000256" key="7">
    <source>
        <dbReference type="HAMAP-Rule" id="MF_00259"/>
    </source>
</evidence>
<name>A0ABT7VKQ5_9BACE</name>
<reference evidence="11" key="2">
    <citation type="submission" date="2023-07" db="EMBL/GenBank/DDBJ databases">
        <title>Identification and characterization of horizontal gene transfer across gut microbiota members of farm animals based on homology search.</title>
        <authorList>
            <person name="Schwarzerova J."/>
            <person name="Nykrynova M."/>
            <person name="Jureckova K."/>
            <person name="Cejkova D."/>
            <person name="Rychlik I."/>
        </authorList>
    </citation>
    <scope>NUCLEOTIDE SEQUENCE [LARGE SCALE GENOMIC DNA]</scope>
    <source>
        <strain evidence="11">109_WCHN</strain>
    </source>
</reference>
<dbReference type="Pfam" id="PF01571">
    <property type="entry name" value="GCV_T"/>
    <property type="match status" value="1"/>
</dbReference>
<dbReference type="PIRSF" id="PIRSF006487">
    <property type="entry name" value="GcvT"/>
    <property type="match status" value="1"/>
</dbReference>
<dbReference type="InterPro" id="IPR027266">
    <property type="entry name" value="TrmE/GcvT-like"/>
</dbReference>
<dbReference type="InterPro" id="IPR006223">
    <property type="entry name" value="GcvT"/>
</dbReference>
<dbReference type="Pfam" id="PF08669">
    <property type="entry name" value="GCV_T_C"/>
    <property type="match status" value="1"/>
</dbReference>
<dbReference type="InterPro" id="IPR013977">
    <property type="entry name" value="GcvT_C"/>
</dbReference>
<evidence type="ECO:0000256" key="3">
    <source>
        <dbReference type="ARBA" id="ARBA00022576"/>
    </source>
</evidence>
<keyword evidence="3 7" id="KW-0032">Aminotransferase</keyword>
<dbReference type="SUPFAM" id="SSF103025">
    <property type="entry name" value="Folate-binding domain"/>
    <property type="match status" value="1"/>
</dbReference>
<evidence type="ECO:0000259" key="8">
    <source>
        <dbReference type="Pfam" id="PF01571"/>
    </source>
</evidence>
<evidence type="ECO:0000313" key="11">
    <source>
        <dbReference type="Proteomes" id="UP001169458"/>
    </source>
</evidence>
<organism evidence="10 11">
    <name type="scientific">Bacteroides gallinaceum</name>
    <dbReference type="NCBI Taxonomy" id="1462571"/>
    <lineage>
        <taxon>Bacteria</taxon>
        <taxon>Pseudomonadati</taxon>
        <taxon>Bacteroidota</taxon>
        <taxon>Bacteroidia</taxon>
        <taxon>Bacteroidales</taxon>
        <taxon>Bacteroidaceae</taxon>
        <taxon>Bacteroides</taxon>
    </lineage>
</organism>
<feature type="domain" description="Aminomethyltransferase C-terminal" evidence="9">
    <location>
        <begin position="283"/>
        <end position="360"/>
    </location>
</feature>
<dbReference type="Gene3D" id="4.10.1250.10">
    <property type="entry name" value="Aminomethyltransferase fragment"/>
    <property type="match status" value="1"/>
</dbReference>
<comment type="similarity">
    <text evidence="1 7">Belongs to the GcvT family.</text>
</comment>
<keyword evidence="11" id="KW-1185">Reference proteome</keyword>
<comment type="function">
    <text evidence="7">The glycine cleavage system catalyzes the degradation of glycine.</text>
</comment>
<dbReference type="InterPro" id="IPR028896">
    <property type="entry name" value="GcvT/YgfZ/DmdA"/>
</dbReference>
<dbReference type="InterPro" id="IPR022903">
    <property type="entry name" value="GcvT_bac"/>
</dbReference>
<dbReference type="PANTHER" id="PTHR43757:SF2">
    <property type="entry name" value="AMINOMETHYLTRANSFERASE, MITOCHONDRIAL"/>
    <property type="match status" value="1"/>
</dbReference>
<dbReference type="Gene3D" id="3.30.1360.120">
    <property type="entry name" value="Probable tRNA modification gtpase trme, domain 1"/>
    <property type="match status" value="1"/>
</dbReference>
<dbReference type="GO" id="GO:0004047">
    <property type="term" value="F:aminomethyltransferase activity"/>
    <property type="evidence" value="ECO:0007669"/>
    <property type="project" value="UniProtKB-EC"/>
</dbReference>
<dbReference type="NCBIfam" id="TIGR00528">
    <property type="entry name" value="gcvT"/>
    <property type="match status" value="1"/>
</dbReference>